<comment type="caution">
    <text evidence="1">The sequence shown here is derived from an EMBL/GenBank/DDBJ whole genome shotgun (WGS) entry which is preliminary data.</text>
</comment>
<proteinExistence type="predicted"/>
<dbReference type="EMBL" id="JBFDAA010000008">
    <property type="protein sequence ID" value="KAL1129762.1"/>
    <property type="molecule type" value="Genomic_DNA"/>
</dbReference>
<dbReference type="Proteomes" id="UP001558652">
    <property type="component" value="Unassembled WGS sequence"/>
</dbReference>
<evidence type="ECO:0000313" key="1">
    <source>
        <dbReference type="EMBL" id="KAL1129762.1"/>
    </source>
</evidence>
<dbReference type="AlphaFoldDB" id="A0ABD0YR34"/>
<name>A0ABD0YR34_9HEMI</name>
<accession>A0ABD0YR34</accession>
<sequence length="253" mass="27673">MEGGRSDIDDVIFKHFAHLTPFRPTAYTGPDVPPPSSGLHFCHIFVYSVGGDRIVGIFPLDVIPTDDSAAFGGTKAATHYIHWPTELESVDPTKCGKGAPYHSLLGEHRETTTDTTPLGLLMPFYVREETVGSVAMTPARTHARQFNGMREGILSRRIYESAASLRGSLRLVVPRCQHQNSPQMTPEQRASQRCPLSLVDKEAARGQAEKETKSLYRTAENGELLKTVLNESLTAGGSEVVVLNKVEACCLLP</sequence>
<gene>
    <name evidence="1" type="ORF">AAG570_012706</name>
</gene>
<keyword evidence="2" id="KW-1185">Reference proteome</keyword>
<protein>
    <submittedName>
        <fullName evidence="1">Uncharacterized protein</fullName>
    </submittedName>
</protein>
<reference evidence="1 2" key="1">
    <citation type="submission" date="2024-07" db="EMBL/GenBank/DDBJ databases">
        <title>Chromosome-level genome assembly of the water stick insect Ranatra chinensis (Heteroptera: Nepidae).</title>
        <authorList>
            <person name="Liu X."/>
        </authorList>
    </citation>
    <scope>NUCLEOTIDE SEQUENCE [LARGE SCALE GENOMIC DNA]</scope>
    <source>
        <strain evidence="1">Cailab_2021Rc</strain>
        <tissue evidence="1">Muscle</tissue>
    </source>
</reference>
<organism evidence="1 2">
    <name type="scientific">Ranatra chinensis</name>
    <dbReference type="NCBI Taxonomy" id="642074"/>
    <lineage>
        <taxon>Eukaryota</taxon>
        <taxon>Metazoa</taxon>
        <taxon>Ecdysozoa</taxon>
        <taxon>Arthropoda</taxon>
        <taxon>Hexapoda</taxon>
        <taxon>Insecta</taxon>
        <taxon>Pterygota</taxon>
        <taxon>Neoptera</taxon>
        <taxon>Paraneoptera</taxon>
        <taxon>Hemiptera</taxon>
        <taxon>Heteroptera</taxon>
        <taxon>Panheteroptera</taxon>
        <taxon>Nepomorpha</taxon>
        <taxon>Nepidae</taxon>
        <taxon>Ranatrinae</taxon>
        <taxon>Ranatra</taxon>
    </lineage>
</organism>
<evidence type="ECO:0000313" key="2">
    <source>
        <dbReference type="Proteomes" id="UP001558652"/>
    </source>
</evidence>